<sequence>MIINYLFILVVINLLFNCNIVYSKDYPLEQYYIINRNYYNKVINDVQRNPELIRKTVYSGSIYNKIKSLNKNNPNYKEEVTKLLYNGKTVDFGNYFDNDPFDVFLHADKITKNVVLNFTISFGDQIITKRRRAKNRNFQLFNSYYQDDNEKEIINMYKYMMTTGNNLDFDKILNDDINKYPYIESSFNLDYAITSLSNQNILNWILDDNNKSDISNLYNIYGLTVDTNNFLNLVIETLITNNPNIGLFLNSQERFNQFKLIVENIFTNYSFPNPFGIYIASNNTETTSSFIEDLSSDIIQDLYHLYLKINKYVDNDNNNSIIDLVLQELLILNIKEAGVTEEVNITREQFYQSVSEIFNIYKKKTEMIGNIELNEDLSDSLIVEQLTSAHSLVMPNVVGIFIESDEGGKNDLKTIILNYDIIMKYSKNMSKDQQQSLADCANLFINTYSSLNSNDFLNRFLYNRISSGEEFIHNGIIIPYHIDENRDDYFRYIIYAVSLMKQDLNSMFQLGDHLIYGYERNICLEIDDQSYNQLFITNKIDKDCIFKGSKAANEAIYKITKVYYDTFMANCQDDIGVLNSATTGNILYNYLHYEVISDNQILSFHLPTVKMYINSNFKIINSIFNTIFKNHEDGYISAASNLIKKMGLYMIDNNLLYENLYNADEEIEDFELKDIVLPKSKMPEIKEINNKNLNWGDSIIDLDYSNYFVYQYYSLLYYIEDQEEEVRSNFRLDRTILIIKEISKNLIQECQYFGNYYLLKDVLDKYENFVSVITEYIYQYGLSNINSNNYVPDDMIANEYDKLVNAYDNYWKNMESMIDTSYYSLIGDISSEIMGNYMSETIDISNEIKTFFNNKNLNEENEENTNNEHNLIKRNELSNINKYSLYKRLTDEVTQFYGLVFFTVLGAVVHTAVGGFNGVVGDETKAALSEKYGPLFDSLEIILSTLFIGLKIWFPNFMGQADNAFLSGGALADKLFKNLGGKNPKENKSITDITANTPNTHDAHDTVINIAEDSAGTSTGNPASPSTGNSASPSTGNSDNNFEYDGNDFNIKDLDIVEENGNYMISYVKNGKNHKINIKKDGTLNSIIKGQITNENQLNGEDGKQENGSTSQGDNKEQNGNKRQCRDNFTPRKRAVGKSNCNKKQILRESIVTSENVKTTIKNNIGKLDDIDPDNGYKELTDSVEYSNYLSEAFDNADDFSENSKFGEDIDSPISLEDLSNKMKKSTNTLKNNVETAVSEDRLSKSKKRSIRRTNKVKNENAGKSSSNVVNPSSKVVKENKE</sequence>
<protein>
    <submittedName>
        <fullName evidence="3">Uncharacterized protein</fullName>
    </submittedName>
</protein>
<comment type="caution">
    <text evidence="3">The sequence shown here is derived from an EMBL/GenBank/DDBJ whole genome shotgun (WGS) entry which is preliminary data.</text>
</comment>
<keyword evidence="4" id="KW-1185">Reference proteome</keyword>
<reference evidence="3 4" key="2">
    <citation type="submission" date="2016-08" db="EMBL/GenBank/DDBJ databases">
        <title>Pervasive Adenine N6-methylation of Active Genes in Fungi.</title>
        <authorList>
            <consortium name="DOE Joint Genome Institute"/>
            <person name="Mondo S.J."/>
            <person name="Dannebaum R.O."/>
            <person name="Kuo R.C."/>
            <person name="Labutti K."/>
            <person name="Haridas S."/>
            <person name="Kuo A."/>
            <person name="Salamov A."/>
            <person name="Ahrendt S.R."/>
            <person name="Lipzen A."/>
            <person name="Sullivan W."/>
            <person name="Andreopoulos W.B."/>
            <person name="Clum A."/>
            <person name="Lindquist E."/>
            <person name="Daum C."/>
            <person name="Ramamoorthy G.K."/>
            <person name="Gryganskyi A."/>
            <person name="Culley D."/>
            <person name="Magnuson J.K."/>
            <person name="James T.Y."/>
            <person name="O'Malley M.A."/>
            <person name="Stajich J.E."/>
            <person name="Spatafora J.W."/>
            <person name="Visel A."/>
            <person name="Grigoriev I.V."/>
        </authorList>
    </citation>
    <scope>NUCLEOTIDE SEQUENCE [LARGE SCALE GENOMIC DNA]</scope>
    <source>
        <strain evidence="3 4">S4</strain>
    </source>
</reference>
<dbReference type="OrthoDB" id="10408516at2759"/>
<evidence type="ECO:0000313" key="3">
    <source>
        <dbReference type="EMBL" id="ORX77440.1"/>
    </source>
</evidence>
<accession>A0A1Y1WV67</accession>
<proteinExistence type="predicted"/>
<feature type="region of interest" description="Disordered" evidence="1">
    <location>
        <begin position="1236"/>
        <end position="1282"/>
    </location>
</feature>
<feature type="region of interest" description="Disordered" evidence="1">
    <location>
        <begin position="1013"/>
        <end position="1044"/>
    </location>
</feature>
<evidence type="ECO:0000256" key="1">
    <source>
        <dbReference type="SAM" id="MobiDB-lite"/>
    </source>
</evidence>
<gene>
    <name evidence="3" type="ORF">BCR32DRAFT_247943</name>
</gene>
<feature type="signal peptide" evidence="2">
    <location>
        <begin position="1"/>
        <end position="23"/>
    </location>
</feature>
<reference evidence="3 4" key="1">
    <citation type="submission" date="2016-08" db="EMBL/GenBank/DDBJ databases">
        <title>A Parts List for Fungal Cellulosomes Revealed by Comparative Genomics.</title>
        <authorList>
            <consortium name="DOE Joint Genome Institute"/>
            <person name="Haitjema C.H."/>
            <person name="Gilmore S.P."/>
            <person name="Henske J.K."/>
            <person name="Solomon K.V."/>
            <person name="De Groot R."/>
            <person name="Kuo A."/>
            <person name="Mondo S.J."/>
            <person name="Salamov A.A."/>
            <person name="Labutti K."/>
            <person name="Zhao Z."/>
            <person name="Chiniquy J."/>
            <person name="Barry K."/>
            <person name="Brewer H.M."/>
            <person name="Purvine S.O."/>
            <person name="Wright A.T."/>
            <person name="Boxma B."/>
            <person name="Van Alen T."/>
            <person name="Hackstein J.H."/>
            <person name="Baker S.E."/>
            <person name="Grigoriev I.V."/>
            <person name="O'Malley M.A."/>
        </authorList>
    </citation>
    <scope>NUCLEOTIDE SEQUENCE [LARGE SCALE GENOMIC DNA]</scope>
    <source>
        <strain evidence="3 4">S4</strain>
    </source>
</reference>
<feature type="compositionally biased region" description="Polar residues" evidence="1">
    <location>
        <begin position="1015"/>
        <end position="1041"/>
    </location>
</feature>
<feature type="compositionally biased region" description="Low complexity" evidence="1">
    <location>
        <begin position="1264"/>
        <end position="1275"/>
    </location>
</feature>
<keyword evidence="2" id="KW-0732">Signal</keyword>
<feature type="chain" id="PRO_5012598447" evidence="2">
    <location>
        <begin position="24"/>
        <end position="1282"/>
    </location>
</feature>
<dbReference type="EMBL" id="MCFG01000248">
    <property type="protein sequence ID" value="ORX77440.1"/>
    <property type="molecule type" value="Genomic_DNA"/>
</dbReference>
<organism evidence="3 4">
    <name type="scientific">Anaeromyces robustus</name>
    <dbReference type="NCBI Taxonomy" id="1754192"/>
    <lineage>
        <taxon>Eukaryota</taxon>
        <taxon>Fungi</taxon>
        <taxon>Fungi incertae sedis</taxon>
        <taxon>Chytridiomycota</taxon>
        <taxon>Chytridiomycota incertae sedis</taxon>
        <taxon>Neocallimastigomycetes</taxon>
        <taxon>Neocallimastigales</taxon>
        <taxon>Neocallimastigaceae</taxon>
        <taxon>Anaeromyces</taxon>
    </lineage>
</organism>
<feature type="compositionally biased region" description="Basic residues" evidence="1">
    <location>
        <begin position="1245"/>
        <end position="1256"/>
    </location>
</feature>
<dbReference type="STRING" id="1754192.A0A1Y1WV67"/>
<feature type="region of interest" description="Disordered" evidence="1">
    <location>
        <begin position="1095"/>
        <end position="1140"/>
    </location>
</feature>
<evidence type="ECO:0000313" key="4">
    <source>
        <dbReference type="Proteomes" id="UP000193944"/>
    </source>
</evidence>
<name>A0A1Y1WV67_9FUNG</name>
<dbReference type="Proteomes" id="UP000193944">
    <property type="component" value="Unassembled WGS sequence"/>
</dbReference>
<evidence type="ECO:0000256" key="2">
    <source>
        <dbReference type="SAM" id="SignalP"/>
    </source>
</evidence>
<feature type="compositionally biased region" description="Basic and acidic residues" evidence="1">
    <location>
        <begin position="1114"/>
        <end position="1130"/>
    </location>
</feature>